<gene>
    <name evidence="1" type="ORF">OM076_04780</name>
</gene>
<proteinExistence type="predicted"/>
<dbReference type="InterPro" id="IPR026349">
    <property type="entry name" value="CHP04255"/>
</dbReference>
<name>A0A9X3RYF4_9ACTN</name>
<dbReference type="RefSeq" id="WP_270038311.1">
    <property type="nucleotide sequence ID" value="NZ_JAPDOD010000002.1"/>
</dbReference>
<dbReference type="NCBIfam" id="TIGR04255">
    <property type="entry name" value="sporadTIGR04255"/>
    <property type="match status" value="1"/>
</dbReference>
<accession>A0A9X3RYF4</accession>
<evidence type="ECO:0000313" key="1">
    <source>
        <dbReference type="EMBL" id="MDA0159570.1"/>
    </source>
</evidence>
<comment type="caution">
    <text evidence="1">The sequence shown here is derived from an EMBL/GenBank/DDBJ whole genome shotgun (WGS) entry which is preliminary data.</text>
</comment>
<dbReference type="AlphaFoldDB" id="A0A9X3RYF4"/>
<dbReference type="Proteomes" id="UP001149140">
    <property type="component" value="Unassembled WGS sequence"/>
</dbReference>
<evidence type="ECO:0000313" key="2">
    <source>
        <dbReference type="Proteomes" id="UP001149140"/>
    </source>
</evidence>
<keyword evidence="2" id="KW-1185">Reference proteome</keyword>
<protein>
    <submittedName>
        <fullName evidence="1">TIGR04255 family protein</fullName>
    </submittedName>
</protein>
<organism evidence="1 2">
    <name type="scientific">Solirubrobacter ginsenosidimutans</name>
    <dbReference type="NCBI Taxonomy" id="490573"/>
    <lineage>
        <taxon>Bacteria</taxon>
        <taxon>Bacillati</taxon>
        <taxon>Actinomycetota</taxon>
        <taxon>Thermoleophilia</taxon>
        <taxon>Solirubrobacterales</taxon>
        <taxon>Solirubrobacteraceae</taxon>
        <taxon>Solirubrobacter</taxon>
    </lineage>
</organism>
<dbReference type="EMBL" id="JAPDOD010000002">
    <property type="protein sequence ID" value="MDA0159570.1"/>
    <property type="molecule type" value="Genomic_DNA"/>
</dbReference>
<reference evidence="1" key="1">
    <citation type="submission" date="2022-10" db="EMBL/GenBank/DDBJ databases">
        <title>The WGS of Solirubrobacter ginsenosidimutans DSM 21036.</title>
        <authorList>
            <person name="Jiang Z."/>
        </authorList>
    </citation>
    <scope>NUCLEOTIDE SEQUENCE</scope>
    <source>
        <strain evidence="1">DSM 21036</strain>
    </source>
</reference>
<sequence>MEAIGQIRDLVTFERPPLNEVYLSVQFATDVSDEAVALAEFWPLIRADFPTLERHPALPPVEETFDVPPKVGPPNLPFRIGTGAMPQRYWFVSADSTRLVQVQPDRFLFNWRRVRPDDEYPRFRALVPEFERLFEAFVQVLSADQRKAATAAWAEVGYINHVDAPDELRPGGHISLDRIFTFVSKIDATAFDPVEDMQLQVRSTIRDDGDAPLGRIYLSATPAYRNADQMPIYVVELIARGRPGGSEPKDLANFFARGREMVVDAFCSVTTTEMHDAWGLRTKS</sequence>